<keyword evidence="1" id="KW-0547">Nucleotide-binding</keyword>
<dbReference type="SUPFAM" id="SSF46894">
    <property type="entry name" value="C-terminal effector domain of the bipartite response regulators"/>
    <property type="match status" value="1"/>
</dbReference>
<feature type="compositionally biased region" description="Pro residues" evidence="3">
    <location>
        <begin position="415"/>
        <end position="448"/>
    </location>
</feature>
<dbReference type="SUPFAM" id="SSF48452">
    <property type="entry name" value="TPR-like"/>
    <property type="match status" value="1"/>
</dbReference>
<evidence type="ECO:0000259" key="4">
    <source>
        <dbReference type="SMART" id="SM00382"/>
    </source>
</evidence>
<dbReference type="InterPro" id="IPR011990">
    <property type="entry name" value="TPR-like_helical_dom_sf"/>
</dbReference>
<organism evidence="6 7">
    <name type="scientific">Streptomyces liangshanensis</name>
    <dbReference type="NCBI Taxonomy" id="2717324"/>
    <lineage>
        <taxon>Bacteria</taxon>
        <taxon>Bacillati</taxon>
        <taxon>Actinomycetota</taxon>
        <taxon>Actinomycetes</taxon>
        <taxon>Kitasatosporales</taxon>
        <taxon>Streptomycetaceae</taxon>
        <taxon>Streptomyces</taxon>
    </lineage>
</organism>
<dbReference type="InterPro" id="IPR027417">
    <property type="entry name" value="P-loop_NTPase"/>
</dbReference>
<dbReference type="GO" id="GO:0006355">
    <property type="term" value="P:regulation of DNA-templated transcription"/>
    <property type="evidence" value="ECO:0007669"/>
    <property type="project" value="InterPro"/>
</dbReference>
<feature type="compositionally biased region" description="Gly residues" evidence="3">
    <location>
        <begin position="764"/>
        <end position="774"/>
    </location>
</feature>
<dbReference type="SMART" id="SM00382">
    <property type="entry name" value="AAA"/>
    <property type="match status" value="1"/>
</dbReference>
<accession>A0A6G9H035</accession>
<evidence type="ECO:0000313" key="6">
    <source>
        <dbReference type="EMBL" id="QIQ03649.1"/>
    </source>
</evidence>
<dbReference type="KEGG" id="slia:HA039_16100"/>
<keyword evidence="7" id="KW-1185">Reference proteome</keyword>
<gene>
    <name evidence="6" type="ORF">HA039_16100</name>
</gene>
<evidence type="ECO:0000256" key="3">
    <source>
        <dbReference type="SAM" id="MobiDB-lite"/>
    </source>
</evidence>
<dbReference type="PANTHER" id="PTHR16305">
    <property type="entry name" value="TESTICULAR SOLUBLE ADENYLYL CYCLASE"/>
    <property type="match status" value="1"/>
</dbReference>
<evidence type="ECO:0000313" key="7">
    <source>
        <dbReference type="Proteomes" id="UP000501179"/>
    </source>
</evidence>
<dbReference type="RefSeq" id="WP_167029948.1">
    <property type="nucleotide sequence ID" value="NZ_CP050177.1"/>
</dbReference>
<dbReference type="SMART" id="SM00421">
    <property type="entry name" value="HTH_LUXR"/>
    <property type="match status" value="1"/>
</dbReference>
<dbReference type="PANTHER" id="PTHR16305:SF28">
    <property type="entry name" value="GUANYLATE CYCLASE DOMAIN-CONTAINING PROTEIN"/>
    <property type="match status" value="1"/>
</dbReference>
<dbReference type="Proteomes" id="UP000501179">
    <property type="component" value="Chromosome"/>
</dbReference>
<dbReference type="InterPro" id="IPR036388">
    <property type="entry name" value="WH-like_DNA-bd_sf"/>
</dbReference>
<dbReference type="Gene3D" id="1.10.10.10">
    <property type="entry name" value="Winged helix-like DNA-binding domain superfamily/Winged helix DNA-binding domain"/>
    <property type="match status" value="1"/>
</dbReference>
<feature type="region of interest" description="Disordered" evidence="3">
    <location>
        <begin position="760"/>
        <end position="781"/>
    </location>
</feature>
<feature type="region of interest" description="Disordered" evidence="3">
    <location>
        <begin position="411"/>
        <end position="448"/>
    </location>
</feature>
<dbReference type="Pfam" id="PF13191">
    <property type="entry name" value="AAA_16"/>
    <property type="match status" value="1"/>
</dbReference>
<dbReference type="SUPFAM" id="SSF52540">
    <property type="entry name" value="P-loop containing nucleoside triphosphate hydrolases"/>
    <property type="match status" value="1"/>
</dbReference>
<keyword evidence="2" id="KW-0067">ATP-binding</keyword>
<protein>
    <submittedName>
        <fullName evidence="6">Helix-turn-helix domain-containing protein</fullName>
    </submittedName>
</protein>
<evidence type="ECO:0000259" key="5">
    <source>
        <dbReference type="SMART" id="SM00421"/>
    </source>
</evidence>
<dbReference type="GO" id="GO:0005737">
    <property type="term" value="C:cytoplasm"/>
    <property type="evidence" value="ECO:0007669"/>
    <property type="project" value="TreeGrafter"/>
</dbReference>
<dbReference type="AlphaFoldDB" id="A0A6G9H035"/>
<dbReference type="GO" id="GO:0003677">
    <property type="term" value="F:DNA binding"/>
    <property type="evidence" value="ECO:0007669"/>
    <property type="project" value="InterPro"/>
</dbReference>
<dbReference type="GO" id="GO:0004016">
    <property type="term" value="F:adenylate cyclase activity"/>
    <property type="evidence" value="ECO:0007669"/>
    <property type="project" value="TreeGrafter"/>
</dbReference>
<dbReference type="GO" id="GO:0005524">
    <property type="term" value="F:ATP binding"/>
    <property type="evidence" value="ECO:0007669"/>
    <property type="project" value="UniProtKB-KW"/>
</dbReference>
<reference evidence="6 7" key="1">
    <citation type="submission" date="2020-03" db="EMBL/GenBank/DDBJ databases">
        <title>A novel species.</title>
        <authorList>
            <person name="Gao J."/>
        </authorList>
    </citation>
    <scope>NUCLEOTIDE SEQUENCE [LARGE SCALE GENOMIC DNA]</scope>
    <source>
        <strain evidence="6 7">QMT-12</strain>
    </source>
</reference>
<dbReference type="Pfam" id="PF00196">
    <property type="entry name" value="GerE"/>
    <property type="match status" value="1"/>
</dbReference>
<proteinExistence type="predicted"/>
<dbReference type="EMBL" id="CP050177">
    <property type="protein sequence ID" value="QIQ03649.1"/>
    <property type="molecule type" value="Genomic_DNA"/>
</dbReference>
<evidence type="ECO:0000256" key="1">
    <source>
        <dbReference type="ARBA" id="ARBA00022741"/>
    </source>
</evidence>
<evidence type="ECO:0000256" key="2">
    <source>
        <dbReference type="ARBA" id="ARBA00022840"/>
    </source>
</evidence>
<dbReference type="InterPro" id="IPR016032">
    <property type="entry name" value="Sig_transdc_resp-reg_C-effctor"/>
</dbReference>
<dbReference type="Gene3D" id="1.25.40.10">
    <property type="entry name" value="Tetratricopeptide repeat domain"/>
    <property type="match status" value="1"/>
</dbReference>
<feature type="domain" description="AAA+ ATPase" evidence="4">
    <location>
        <begin position="44"/>
        <end position="228"/>
    </location>
</feature>
<dbReference type="InterPro" id="IPR041664">
    <property type="entry name" value="AAA_16"/>
</dbReference>
<dbReference type="InterPro" id="IPR003593">
    <property type="entry name" value="AAA+_ATPase"/>
</dbReference>
<name>A0A6G9H035_9ACTN</name>
<feature type="domain" description="HTH luxR-type" evidence="5">
    <location>
        <begin position="960"/>
        <end position="1017"/>
    </location>
</feature>
<feature type="region of interest" description="Disordered" evidence="3">
    <location>
        <begin position="107"/>
        <end position="127"/>
    </location>
</feature>
<dbReference type="InterPro" id="IPR000792">
    <property type="entry name" value="Tscrpt_reg_LuxR_C"/>
</dbReference>
<sequence length="1027" mass="107549">MAARTDTELVFGGSAARLHGEDAHLLGREAESAGVDAVLRDPDGPRLVLVRGERGVGRTAFVRAAGERLRADGVAVLAVDCVAGDSERPLLLALRVVMVLEKHRSAAARRRTPHKSAGETPSGAVSGALSAMREGDGTAMAGALVGALAQSAPVVVVVDDAHHADTRSWSLLGELDFGRLPPGARLALTAVHRDGADGPAPGARTAGAGLERLARNPSAYEVVLPRLGSGTVSALVAQRLGAVPDDGLVRRVRELSRGIPGAVDALLAAWAEQDAIRVADGHAFLGPGTPPPVLPDDDRYVVALRSLGEPCWTVAGALGVLWPLGAAALPLLAAATGLSAREVGDSVGRLVDAGVLDEPRPPDAGAPQGWTFHLPLLAHAVHARLGPWERGRLSAVAVEALWADGATPAAAASPVPVPAPSPAPTPAPTPTPVTSPTPAPASAPWPPPLPPTYLPDRIAEAGSLVAPERAVAELTAAARALYPDLEHQGMLRWYLGAVRLIEEPTARSLTVLRYGQAAHGSGDYATARRAAQWVVSAPAEGLEPLALYEAATLLVAATAAERDWAALSEMGAASWWDSTPLPPLATVSGRIQALWQLEKWREALTLLGDTEAVWRRTPDSRVLLELFGRVAEFVLGRPERFTQALTAPEPADLPRSKTFAMVVAQLDMLLGTGDLRSATALLEARGLTPELLPAGSRFLLLHLRGRWDEALALARRPLVNGGVLNVVPGHHLLPARTAAVLLARGRVAGAARLIDSARAKGVTGRDGTGPGGTDDPGASVSGPLEHVLDHVEAEVLRGLGDPDRAGRVLRRGLDAADEHGSVYGTDELWASLAEVHAEAGHPRRAAACLERLERLAGRTGGGRTGGGRTRLLYLLTSARVLRPDSREARARLLEAVELAREREQLFETAVTLSAAARGGAGSAALLYEAYELFGATGAALWRFRTRTAMREAGLVVPGRRQATAENDHLLATLLAEGLTNRAIADVLRLSEDAVANRLSRLFARTGMRSRTEVVTAVLAGNPSAPEL</sequence>